<evidence type="ECO:0000256" key="1">
    <source>
        <dbReference type="SAM" id="SignalP"/>
    </source>
</evidence>
<evidence type="ECO:0000313" key="3">
    <source>
        <dbReference type="Proteomes" id="UP000305517"/>
    </source>
</evidence>
<dbReference type="PROSITE" id="PS51257">
    <property type="entry name" value="PROKAR_LIPOPROTEIN"/>
    <property type="match status" value="1"/>
</dbReference>
<gene>
    <name evidence="2" type="ORF">FDY95_06035</name>
</gene>
<feature type="chain" id="PRO_5024352544" description="Lipocalin-like domain-containing protein" evidence="1">
    <location>
        <begin position="18"/>
        <end position="150"/>
    </location>
</feature>
<feature type="signal peptide" evidence="1">
    <location>
        <begin position="1"/>
        <end position="17"/>
    </location>
</feature>
<name>A0A5R8WV91_9BACT</name>
<proteinExistence type="predicted"/>
<comment type="caution">
    <text evidence="2">The sequence shown here is derived from an EMBL/GenBank/DDBJ whole genome shotgun (WGS) entry which is preliminary data.</text>
</comment>
<evidence type="ECO:0000313" key="2">
    <source>
        <dbReference type="EMBL" id="TLM95346.1"/>
    </source>
</evidence>
<dbReference type="RefSeq" id="WP_138075846.1">
    <property type="nucleotide sequence ID" value="NZ_VAJM01000002.1"/>
</dbReference>
<dbReference type="Proteomes" id="UP000305517">
    <property type="component" value="Unassembled WGS sequence"/>
</dbReference>
<organism evidence="2 3">
    <name type="scientific">Hymenobacter jeollabukensis</name>
    <dbReference type="NCBI Taxonomy" id="2025313"/>
    <lineage>
        <taxon>Bacteria</taxon>
        <taxon>Pseudomonadati</taxon>
        <taxon>Bacteroidota</taxon>
        <taxon>Cytophagia</taxon>
        <taxon>Cytophagales</taxon>
        <taxon>Hymenobacteraceae</taxon>
        <taxon>Hymenobacter</taxon>
    </lineage>
</organism>
<dbReference type="AlphaFoldDB" id="A0A5R8WV91"/>
<evidence type="ECO:0008006" key="4">
    <source>
        <dbReference type="Google" id="ProtNLM"/>
    </source>
</evidence>
<dbReference type="EMBL" id="VAJM01000002">
    <property type="protein sequence ID" value="TLM95346.1"/>
    <property type="molecule type" value="Genomic_DNA"/>
</dbReference>
<keyword evidence="1" id="KW-0732">Signal</keyword>
<dbReference type="OrthoDB" id="799390at2"/>
<protein>
    <recommendedName>
        <fullName evidence="4">Lipocalin-like domain-containing protein</fullName>
    </recommendedName>
</protein>
<accession>A0A5R8WV91</accession>
<reference evidence="2 3" key="1">
    <citation type="submission" date="2019-05" db="EMBL/GenBank/DDBJ databases">
        <title>Hymenobacter edaphi sp. nov., isolated from abandoned arsenic-contaminated farmland soil.</title>
        <authorList>
            <person name="Nie L."/>
        </authorList>
    </citation>
    <scope>NUCLEOTIDE SEQUENCE [LARGE SCALE GENOMIC DNA]</scope>
    <source>
        <strain evidence="2 3">1-3-3-8</strain>
    </source>
</reference>
<keyword evidence="3" id="KW-1185">Reference proteome</keyword>
<sequence length="150" mass="16347">MKRATVFAALSLLAAFACEKDNEQPLSTTELLLARAWRITAATARVNGRTATDVFRPRADCVKDNTYRFGNSNEVVTDEGLLKCATADAQSTTGRWTLADSTLSVTNATATRNYSFTGVIRTIDRTTLLLVTTQRADTVTTITKTTFTAQ</sequence>